<keyword evidence="23" id="KW-0175">Coiled coil</keyword>
<dbReference type="Pfam" id="PF00098">
    <property type="entry name" value="zf-CCHC"/>
    <property type="match status" value="1"/>
</dbReference>
<evidence type="ECO:0000256" key="2">
    <source>
        <dbReference type="ARBA" id="ARBA00004173"/>
    </source>
</evidence>
<dbReference type="Pfam" id="PF03732">
    <property type="entry name" value="Retrotrans_gag"/>
    <property type="match status" value="1"/>
</dbReference>
<evidence type="ECO:0000259" key="26">
    <source>
        <dbReference type="PROSITE" id="PS50158"/>
    </source>
</evidence>
<dbReference type="InterPro" id="IPR043502">
    <property type="entry name" value="DNA/RNA_pol_sf"/>
</dbReference>
<dbReference type="CDD" id="cd00024">
    <property type="entry name" value="CD_CSD"/>
    <property type="match status" value="1"/>
</dbReference>
<dbReference type="PROSITE" id="PS50878">
    <property type="entry name" value="RT_POL"/>
    <property type="match status" value="1"/>
</dbReference>
<evidence type="ECO:0000256" key="4">
    <source>
        <dbReference type="ARBA" id="ARBA00012493"/>
    </source>
</evidence>
<feature type="domain" description="Reverse transcriptase" evidence="27">
    <location>
        <begin position="1060"/>
        <end position="1239"/>
    </location>
</feature>
<evidence type="ECO:0000313" key="30">
    <source>
        <dbReference type="Proteomes" id="UP001327957"/>
    </source>
</evidence>
<comment type="caution">
    <text evidence="29">The sequence shown here is derived from an EMBL/GenBank/DDBJ whole genome shotgun (WGS) entry which is preliminary data.</text>
</comment>
<evidence type="ECO:0000256" key="24">
    <source>
        <dbReference type="SAM" id="MobiDB-lite"/>
    </source>
</evidence>
<comment type="subunit">
    <text evidence="3">Component of the NuA4 histone acetyltransferase complex.</text>
</comment>
<reference evidence="29 30" key="1">
    <citation type="submission" date="2023-04" db="EMBL/GenBank/DDBJ databases">
        <title>Colletotrichum tabacum stain YC1 causing leaf anthracnose on Nicotiana tabacum(L.) cv.</title>
        <authorList>
            <person name="Ji Z."/>
            <person name="Wang M."/>
            <person name="Zhang J."/>
            <person name="Wang N."/>
            <person name="Zhou Z."/>
        </authorList>
    </citation>
    <scope>NUCLEOTIDE SEQUENCE [LARGE SCALE GENOMIC DNA]</scope>
    <source>
        <strain evidence="29 30">YC1</strain>
    </source>
</reference>
<keyword evidence="30" id="KW-1185">Reference proteome</keyword>
<dbReference type="InterPro" id="IPR043128">
    <property type="entry name" value="Rev_trsase/Diguanyl_cyclase"/>
</dbReference>
<keyword evidence="13" id="KW-0460">Magnesium</keyword>
<keyword evidence="12" id="KW-0378">Hydrolase</keyword>
<dbReference type="EC" id="2.7.7.49" evidence="4"/>
<dbReference type="InterPro" id="IPR001584">
    <property type="entry name" value="Integrase_cat-core"/>
</dbReference>
<feature type="region of interest" description="Disordered" evidence="24">
    <location>
        <begin position="288"/>
        <end position="361"/>
    </location>
</feature>
<feature type="compositionally biased region" description="Low complexity" evidence="24">
    <location>
        <begin position="311"/>
        <end position="328"/>
    </location>
</feature>
<dbReference type="Pfam" id="PF24626">
    <property type="entry name" value="SH3_Tf2-1"/>
    <property type="match status" value="1"/>
</dbReference>
<dbReference type="Gene3D" id="3.30.420.10">
    <property type="entry name" value="Ribonuclease H-like superfamily/Ribonuclease H"/>
    <property type="match status" value="2"/>
</dbReference>
<dbReference type="InterPro" id="IPR041588">
    <property type="entry name" value="Integrase_H2C2"/>
</dbReference>
<dbReference type="InterPro" id="IPR050951">
    <property type="entry name" value="Retrovirus_Pol_polyprotein"/>
</dbReference>
<evidence type="ECO:0000256" key="16">
    <source>
        <dbReference type="ARBA" id="ARBA00022918"/>
    </source>
</evidence>
<dbReference type="GO" id="GO:0003723">
    <property type="term" value="F:RNA binding"/>
    <property type="evidence" value="ECO:0007669"/>
    <property type="project" value="UniProtKB-KW"/>
</dbReference>
<dbReference type="PANTHER" id="PTHR37984">
    <property type="entry name" value="PROTEIN CBG26694"/>
    <property type="match status" value="1"/>
</dbReference>
<evidence type="ECO:0000256" key="5">
    <source>
        <dbReference type="ARBA" id="ARBA00022670"/>
    </source>
</evidence>
<dbReference type="Gene3D" id="2.40.50.40">
    <property type="match status" value="1"/>
</dbReference>
<keyword evidence="20" id="KW-0233">DNA recombination</keyword>
<evidence type="ECO:0000256" key="10">
    <source>
        <dbReference type="ARBA" id="ARBA00022750"/>
    </source>
</evidence>
<evidence type="ECO:0000256" key="6">
    <source>
        <dbReference type="ARBA" id="ARBA00022679"/>
    </source>
</evidence>
<dbReference type="EMBL" id="JASAOK010000031">
    <property type="protein sequence ID" value="KAK6219118.1"/>
    <property type="molecule type" value="Genomic_DNA"/>
</dbReference>
<dbReference type="GO" id="GO:0003887">
    <property type="term" value="F:DNA-directed DNA polymerase activity"/>
    <property type="evidence" value="ECO:0007669"/>
    <property type="project" value="UniProtKB-KW"/>
</dbReference>
<dbReference type="PROSITE" id="PS50013">
    <property type="entry name" value="CHROMO_2"/>
    <property type="match status" value="1"/>
</dbReference>
<dbReference type="SMART" id="SM00343">
    <property type="entry name" value="ZnF_C2HC"/>
    <property type="match status" value="1"/>
</dbReference>
<dbReference type="InterPro" id="IPR036397">
    <property type="entry name" value="RNaseH_sf"/>
</dbReference>
<organism evidence="29 30">
    <name type="scientific">Colletotrichum tabaci</name>
    <dbReference type="NCBI Taxonomy" id="1209068"/>
    <lineage>
        <taxon>Eukaryota</taxon>
        <taxon>Fungi</taxon>
        <taxon>Dikarya</taxon>
        <taxon>Ascomycota</taxon>
        <taxon>Pezizomycotina</taxon>
        <taxon>Sordariomycetes</taxon>
        <taxon>Hypocreomycetidae</taxon>
        <taxon>Glomerellales</taxon>
        <taxon>Glomerellaceae</taxon>
        <taxon>Colletotrichum</taxon>
        <taxon>Colletotrichum destructivum species complex</taxon>
    </lineage>
</organism>
<dbReference type="PROSITE" id="PS00598">
    <property type="entry name" value="CHROMO_1"/>
    <property type="match status" value="1"/>
</dbReference>
<evidence type="ECO:0000256" key="8">
    <source>
        <dbReference type="ARBA" id="ARBA00022722"/>
    </source>
</evidence>
<dbReference type="Pfam" id="PF17921">
    <property type="entry name" value="Integrase_H2C2"/>
    <property type="match status" value="1"/>
</dbReference>
<protein>
    <recommendedName>
        <fullName evidence="4">RNA-directed DNA polymerase</fullName>
        <ecNumber evidence="4">2.7.7.49</ecNumber>
    </recommendedName>
</protein>
<feature type="domain" description="Chromo" evidence="25">
    <location>
        <begin position="1868"/>
        <end position="1914"/>
    </location>
</feature>
<keyword evidence="22" id="KW-0862">Zinc</keyword>
<dbReference type="GO" id="GO:0005634">
    <property type="term" value="C:nucleus"/>
    <property type="evidence" value="ECO:0007669"/>
    <property type="project" value="UniProtKB-SubCell"/>
</dbReference>
<dbReference type="InterPro" id="IPR000477">
    <property type="entry name" value="RT_dom"/>
</dbReference>
<evidence type="ECO:0000256" key="11">
    <source>
        <dbReference type="ARBA" id="ARBA00022759"/>
    </source>
</evidence>
<dbReference type="GO" id="GO:0004190">
    <property type="term" value="F:aspartic-type endopeptidase activity"/>
    <property type="evidence" value="ECO:0007669"/>
    <property type="project" value="UniProtKB-KW"/>
</dbReference>
<evidence type="ECO:0000256" key="15">
    <source>
        <dbReference type="ARBA" id="ARBA00022908"/>
    </source>
</evidence>
<dbReference type="Pfam" id="PF00078">
    <property type="entry name" value="RVT_1"/>
    <property type="match status" value="1"/>
</dbReference>
<dbReference type="FunFam" id="3.30.70.270:FF:000026">
    <property type="entry name" value="Transposon Ty3-G Gag-Pol polyprotein"/>
    <property type="match status" value="1"/>
</dbReference>
<feature type="domain" description="CCHC-type" evidence="26">
    <location>
        <begin position="362"/>
        <end position="377"/>
    </location>
</feature>
<evidence type="ECO:0000256" key="18">
    <source>
        <dbReference type="ARBA" id="ARBA00023125"/>
    </source>
</evidence>
<dbReference type="GO" id="GO:0008270">
    <property type="term" value="F:zinc ion binding"/>
    <property type="evidence" value="ECO:0007669"/>
    <property type="project" value="UniProtKB-KW"/>
</dbReference>
<dbReference type="GO" id="GO:0006508">
    <property type="term" value="P:proteolysis"/>
    <property type="evidence" value="ECO:0007669"/>
    <property type="project" value="UniProtKB-KW"/>
</dbReference>
<evidence type="ECO:0000256" key="12">
    <source>
        <dbReference type="ARBA" id="ARBA00022801"/>
    </source>
</evidence>
<dbReference type="GO" id="GO:0003964">
    <property type="term" value="F:RNA-directed DNA polymerase activity"/>
    <property type="evidence" value="ECO:0007669"/>
    <property type="project" value="UniProtKB-KW"/>
</dbReference>
<evidence type="ECO:0000256" key="21">
    <source>
        <dbReference type="ARBA" id="ARBA00023242"/>
    </source>
</evidence>
<feature type="non-terminal residue" evidence="29">
    <location>
        <position position="2010"/>
    </location>
</feature>
<dbReference type="InterPro" id="IPR056924">
    <property type="entry name" value="SH3_Tf2-1"/>
</dbReference>
<keyword evidence="6" id="KW-0808">Transferase</keyword>
<keyword evidence="19" id="KW-0496">Mitochondrion</keyword>
<evidence type="ECO:0000259" key="27">
    <source>
        <dbReference type="PROSITE" id="PS50878"/>
    </source>
</evidence>
<comment type="subcellular location">
    <subcellularLocation>
        <location evidence="2">Mitochondrion</location>
    </subcellularLocation>
    <subcellularLocation>
        <location evidence="1">Nucleus</location>
    </subcellularLocation>
</comment>
<dbReference type="GO" id="GO:0005739">
    <property type="term" value="C:mitochondrion"/>
    <property type="evidence" value="ECO:0007669"/>
    <property type="project" value="UniProtKB-SubCell"/>
</dbReference>
<evidence type="ECO:0000313" key="29">
    <source>
        <dbReference type="EMBL" id="KAK6219118.1"/>
    </source>
</evidence>
<dbReference type="SUPFAM" id="SSF53098">
    <property type="entry name" value="Ribonuclease H-like"/>
    <property type="match status" value="1"/>
</dbReference>
<keyword evidence="9" id="KW-0479">Metal-binding</keyword>
<dbReference type="InterPro" id="IPR000953">
    <property type="entry name" value="Chromo/chromo_shadow_dom"/>
</dbReference>
<name>A0AAV9TFK2_9PEZI</name>
<evidence type="ECO:0000256" key="7">
    <source>
        <dbReference type="ARBA" id="ARBA00022695"/>
    </source>
</evidence>
<dbReference type="InterPro" id="IPR012337">
    <property type="entry name" value="RNaseH-like_sf"/>
</dbReference>
<accession>A0AAV9TFK2</accession>
<dbReference type="PROSITE" id="PS50994">
    <property type="entry name" value="INTEGRASE"/>
    <property type="match status" value="1"/>
</dbReference>
<keyword evidence="17" id="KW-0239">DNA-directed DNA polymerase</keyword>
<evidence type="ECO:0000256" key="9">
    <source>
        <dbReference type="ARBA" id="ARBA00022723"/>
    </source>
</evidence>
<feature type="compositionally biased region" description="Basic and acidic residues" evidence="24">
    <location>
        <begin position="24"/>
        <end position="33"/>
    </location>
</feature>
<dbReference type="SUPFAM" id="SSF57756">
    <property type="entry name" value="Retrovirus zinc finger-like domains"/>
    <property type="match status" value="1"/>
</dbReference>
<evidence type="ECO:0000256" key="14">
    <source>
        <dbReference type="ARBA" id="ARBA00022884"/>
    </source>
</evidence>
<keyword evidence="22" id="KW-0863">Zinc-finger</keyword>
<dbReference type="Gene3D" id="3.30.70.270">
    <property type="match status" value="2"/>
</dbReference>
<dbReference type="Gene3D" id="1.10.340.70">
    <property type="match status" value="1"/>
</dbReference>
<feature type="compositionally biased region" description="Low complexity" evidence="24">
    <location>
        <begin position="1"/>
        <end position="18"/>
    </location>
</feature>
<keyword evidence="14" id="KW-0694">RNA-binding</keyword>
<keyword evidence="5" id="KW-0645">Protease</keyword>
<evidence type="ECO:0000256" key="23">
    <source>
        <dbReference type="SAM" id="Coils"/>
    </source>
</evidence>
<dbReference type="Gene3D" id="2.40.70.10">
    <property type="entry name" value="Acid Proteases"/>
    <property type="match status" value="1"/>
</dbReference>
<keyword evidence="10" id="KW-0064">Aspartyl protease</keyword>
<evidence type="ECO:0000256" key="13">
    <source>
        <dbReference type="ARBA" id="ARBA00022842"/>
    </source>
</evidence>
<dbReference type="GO" id="GO:0004519">
    <property type="term" value="F:endonuclease activity"/>
    <property type="evidence" value="ECO:0007669"/>
    <property type="project" value="UniProtKB-KW"/>
</dbReference>
<evidence type="ECO:0000259" key="28">
    <source>
        <dbReference type="PROSITE" id="PS50994"/>
    </source>
</evidence>
<dbReference type="InterPro" id="IPR023779">
    <property type="entry name" value="Chromodomain_CS"/>
</dbReference>
<dbReference type="CDD" id="cd00303">
    <property type="entry name" value="retropepsin_like"/>
    <property type="match status" value="1"/>
</dbReference>
<dbReference type="InterPro" id="IPR036875">
    <property type="entry name" value="Znf_CCHC_sf"/>
</dbReference>
<dbReference type="SUPFAM" id="SSF54160">
    <property type="entry name" value="Chromo domain-like"/>
    <property type="match status" value="1"/>
</dbReference>
<dbReference type="CDD" id="cd01647">
    <property type="entry name" value="RT_LTR"/>
    <property type="match status" value="1"/>
</dbReference>
<proteinExistence type="predicted"/>
<keyword evidence="18" id="KW-0238">DNA-binding</keyword>
<dbReference type="InterPro" id="IPR021109">
    <property type="entry name" value="Peptidase_aspartic_dom_sf"/>
</dbReference>
<dbReference type="PANTHER" id="PTHR37984:SF5">
    <property type="entry name" value="PROTEIN NYNRIN-LIKE"/>
    <property type="match status" value="1"/>
</dbReference>
<feature type="domain" description="Integrase catalytic" evidence="28">
    <location>
        <begin position="1564"/>
        <end position="1731"/>
    </location>
</feature>
<feature type="coiled-coil region" evidence="23">
    <location>
        <begin position="60"/>
        <end position="94"/>
    </location>
</feature>
<dbReference type="SMART" id="SM00298">
    <property type="entry name" value="CHROMO"/>
    <property type="match status" value="1"/>
</dbReference>
<dbReference type="PROSITE" id="PS50158">
    <property type="entry name" value="ZF_CCHC"/>
    <property type="match status" value="1"/>
</dbReference>
<dbReference type="InterPro" id="IPR001878">
    <property type="entry name" value="Znf_CCHC"/>
</dbReference>
<sequence length="2010" mass="231982">MAPVTTPTSSSVGSKGKTPATPKNLDEEMKDAENSDDELNFTKKVYDTLQRRIRKNDSDIAQMQAMVNETIAKLEAKNEEAGKLGQEVRTLRAAASIISTPVDGREKLKLNSPSAYDGTSGQLKGFLIQIRTYQTFHAANFGSETERVIHAATFLKGKALAWFEPFMEEFLQNNGDTNACSTETRDIFSSMTGFEHALQTLFQDPDEKRQAERDLANLRQNKSASHYAAEFRRLAARLDITNESRIFMFYQGLKEEVKDEIVKLDAPTDFLQYVALAIRIDTRLYERRKEKSENRRPQANVGKRYVPQGPRQPNNYNSNWRNNQQRNNGPSTAYGHHAGPMDVSVAHKNKPTTRRDPRSGVCFNCEKPGHIARECRQPKRLQNRPLPEDTKKANIAKKEVPHEQLSWTACYNDGCPTHQDGKEQAGWYPREPKNKTVAVSRKSKHGDVQIMEKRNQQLITKLIQARDTAQAQLSSPNMPETLQAIKARLQQRIQAQGDYQRQLALEEDLAGSVQEEIGLTSRLTKIVAVGKKQAKPSFSQPRLGIRERTPQEAIEVLGERTSSDYTSDSGESLDEFLPPSKMERRAAEQLLELRQTRSSTRSKSPNLKIKQEMRQRLRNLDPYDRTKLQEYEIDEGNDIDSDEPLASQTYLDNSRTQINQRPNVDKTHNNQEIRFYGTEDVDVNNRPEVRIQEKPLFGDDKLLELTHKRHYRIFRADCIYDECKTHLRSKEEYAFYPRRQGREPIPRAYQDSELNTWKVKEYLTKWLCFQPSPKHPMPCVNHITKHCLENADQGKELQQEVEKLGTPTAKGPQTATQHKKSLCAATREDDRHLFLEAIIDGQPTQVMIDSGAQANFMSPRLINQRQIAWRLKDEPYALQNVEGETVEYDGGIISKETAQLSMVIHGRQEQLVFDITKIGQLDVILGVPWLRKHDPDISWKANQLRWRDSATEARCMPQPPGEHRRQRYVAYVKRIEPMKDERFESFINDQREEERLSPIPAEYRSYKKLFAEELETGLPEHGPWDHEIPIKEGEHPKFHKLYGLNENQREELDKYIDENLRKGYIRPSTSPAGYPILFVPKKNGKLRLCVDYRQLNDITIKNSYPLPLITELRDLLYGAKWFTALDLKGAYNLIRIKEGEEWKTCFRTRRGNYEYLVMPFGLTNAPASFQTMINHVLREYLDVFVVVYLDDILIFSPTLEIHKEHVHKVLQKLQEAKLLVEPEKSVFHSQRVDYLGFTITPGEIRMDDKKIAAVKDWPRPQNVKDIQSFLGFVNFYRRFLKGYSGKINPLIKLTRKDTTFEWTNEQDKAFEDIKQQVLSEPVLMIPDPRKPFELETDASDYAIGGQLGQRDEEGRLHPCGFFSKKLSGPELNYQIHDKELMAIIEAFREWKPQLSGTKHEVKVYTDHKNLAHFTTSKALNKRQIRWSEFLSEFNFRIIYVKGTENGRADALSRRPDHETPVPDETLVILKQDDKGDLVPAQKLIMIGTRVNTSTTGRMTPEQIREIHSARAHGHQGVTKTFKRIRQHYDKRVTRAEVASAIKDCEMCKKSKNSPHKPYGQLQPLPIPPEAWHSISLDFIVKLPKSREPLTKTWYDSILVIVDRLTKYAYFIPYLESSTAEDLAYTFLKYIISNHGLPKEIVSDRDKLFTSKFWKSLISQLGADHKLSTAFHPQTDGQTERINQILEQYLRCYVNYDQDNWVPLLPMAQFAYNSAIGESTLHSPFYLNYGFQPTAYGQPRQGPRALKAVADYNKLRELQENISNDLEFVRARMKKYSDPSRMTGPSFEEGDSAYLIRRNIKTKRPSDKLDYKKLGPFEITQKISDVNFKLKLPDTMKVHPVFHIALLEPAPRGSHTEDCIIVETHEPEYEVERIIDHRNENGHDEYLIKWKGYGHEDNSWEPVKNLQHSQQALQQTPVEHLAGTPGNEILLNSSLGLRHLTILSFQLVQGLKTPTNQLGPTILQEALLLPQTRQTTQSSRQLHLKNLHCLLRLTLLLLNLALLRHTAIHYK</sequence>
<gene>
    <name evidence="29" type="ORF">QIS74_06037</name>
</gene>
<evidence type="ECO:0000256" key="1">
    <source>
        <dbReference type="ARBA" id="ARBA00004123"/>
    </source>
</evidence>
<dbReference type="Gene3D" id="3.10.10.10">
    <property type="entry name" value="HIV Type 1 Reverse Transcriptase, subunit A, domain 1"/>
    <property type="match status" value="1"/>
</dbReference>
<evidence type="ECO:0000256" key="22">
    <source>
        <dbReference type="PROSITE-ProRule" id="PRU00047"/>
    </source>
</evidence>
<keyword evidence="11" id="KW-0255">Endonuclease</keyword>
<evidence type="ECO:0000256" key="3">
    <source>
        <dbReference type="ARBA" id="ARBA00011353"/>
    </source>
</evidence>
<dbReference type="SUPFAM" id="SSF56672">
    <property type="entry name" value="DNA/RNA polymerases"/>
    <property type="match status" value="1"/>
</dbReference>
<dbReference type="Pfam" id="PF17917">
    <property type="entry name" value="RT_RNaseH"/>
    <property type="match status" value="1"/>
</dbReference>
<dbReference type="GO" id="GO:0006338">
    <property type="term" value="P:chromatin remodeling"/>
    <property type="evidence" value="ECO:0007669"/>
    <property type="project" value="UniProtKB-ARBA"/>
</dbReference>
<dbReference type="CDD" id="cd09274">
    <property type="entry name" value="RNase_HI_RT_Ty3"/>
    <property type="match status" value="1"/>
</dbReference>
<dbReference type="Proteomes" id="UP001327957">
    <property type="component" value="Unassembled WGS sequence"/>
</dbReference>
<evidence type="ECO:0000259" key="25">
    <source>
        <dbReference type="PROSITE" id="PS50013"/>
    </source>
</evidence>
<evidence type="ECO:0000256" key="17">
    <source>
        <dbReference type="ARBA" id="ARBA00022932"/>
    </source>
</evidence>
<dbReference type="InterPro" id="IPR041373">
    <property type="entry name" value="RT_RNaseH"/>
</dbReference>
<dbReference type="InterPro" id="IPR016197">
    <property type="entry name" value="Chromo-like_dom_sf"/>
</dbReference>
<dbReference type="Gene3D" id="4.10.60.10">
    <property type="entry name" value="Zinc finger, CCHC-type"/>
    <property type="match status" value="1"/>
</dbReference>
<dbReference type="Pfam" id="PF00385">
    <property type="entry name" value="Chromo"/>
    <property type="match status" value="1"/>
</dbReference>
<dbReference type="InterPro" id="IPR005162">
    <property type="entry name" value="Retrotrans_gag_dom"/>
</dbReference>
<keyword evidence="15" id="KW-0229">DNA integration</keyword>
<dbReference type="InterPro" id="IPR023780">
    <property type="entry name" value="Chromo_domain"/>
</dbReference>
<dbReference type="SUPFAM" id="SSF50630">
    <property type="entry name" value="Acid proteases"/>
    <property type="match status" value="1"/>
</dbReference>
<dbReference type="GO" id="GO:0006310">
    <property type="term" value="P:DNA recombination"/>
    <property type="evidence" value="ECO:0007669"/>
    <property type="project" value="UniProtKB-KW"/>
</dbReference>
<keyword evidence="16 29" id="KW-0695">RNA-directed DNA polymerase</keyword>
<evidence type="ECO:0000256" key="19">
    <source>
        <dbReference type="ARBA" id="ARBA00023128"/>
    </source>
</evidence>
<keyword evidence="8" id="KW-0540">Nuclease</keyword>
<keyword evidence="7" id="KW-0548">Nucleotidyltransferase</keyword>
<dbReference type="GO" id="GO:0015074">
    <property type="term" value="P:DNA integration"/>
    <property type="evidence" value="ECO:0007669"/>
    <property type="project" value="UniProtKB-KW"/>
</dbReference>
<feature type="region of interest" description="Disordered" evidence="24">
    <location>
        <begin position="1"/>
        <end position="36"/>
    </location>
</feature>
<keyword evidence="21" id="KW-0539">Nucleus</keyword>
<dbReference type="GO" id="GO:0003677">
    <property type="term" value="F:DNA binding"/>
    <property type="evidence" value="ECO:0007669"/>
    <property type="project" value="UniProtKB-KW"/>
</dbReference>
<evidence type="ECO:0000256" key="20">
    <source>
        <dbReference type="ARBA" id="ARBA00023172"/>
    </source>
</evidence>